<evidence type="ECO:0000256" key="2">
    <source>
        <dbReference type="SAM" id="SignalP"/>
    </source>
</evidence>
<evidence type="ECO:0000256" key="1">
    <source>
        <dbReference type="SAM" id="MobiDB-lite"/>
    </source>
</evidence>
<name>A0A9N9CPQ2_9GLOM</name>
<dbReference type="OrthoDB" id="2444870at2759"/>
<dbReference type="AlphaFoldDB" id="A0A9N9CPQ2"/>
<feature type="non-terminal residue" evidence="3">
    <location>
        <position position="1"/>
    </location>
</feature>
<keyword evidence="4" id="KW-1185">Reference proteome</keyword>
<organism evidence="3 4">
    <name type="scientific">Acaulospora morrowiae</name>
    <dbReference type="NCBI Taxonomy" id="94023"/>
    <lineage>
        <taxon>Eukaryota</taxon>
        <taxon>Fungi</taxon>
        <taxon>Fungi incertae sedis</taxon>
        <taxon>Mucoromycota</taxon>
        <taxon>Glomeromycotina</taxon>
        <taxon>Glomeromycetes</taxon>
        <taxon>Diversisporales</taxon>
        <taxon>Acaulosporaceae</taxon>
        <taxon>Acaulospora</taxon>
    </lineage>
</organism>
<comment type="caution">
    <text evidence="3">The sequence shown here is derived from an EMBL/GenBank/DDBJ whole genome shotgun (WGS) entry which is preliminary data.</text>
</comment>
<keyword evidence="2" id="KW-0732">Signal</keyword>
<evidence type="ECO:0000313" key="4">
    <source>
        <dbReference type="Proteomes" id="UP000789342"/>
    </source>
</evidence>
<feature type="compositionally biased region" description="Polar residues" evidence="1">
    <location>
        <begin position="745"/>
        <end position="757"/>
    </location>
</feature>
<protein>
    <submittedName>
        <fullName evidence="3">17013_t:CDS:1</fullName>
    </submittedName>
</protein>
<sequence>EFYMSPGIYLLVIPPLSLGLVIHWPEPGCYEENISSQRKKNMINLHRYLTRLTDHQLCLMSEFDLECFIWNSENDGKDDSDEENEGVYYEYEVKKSQEEQEDFEIFPGFQINLPQQIISDIRDGYPLQPTVVESVTSQTLITKKKINATSKMFLVAFETKYKYFKEEFSKRLYGYALRISKNMSIKNLEILIKNGLPEMEEELLDSYRKKLEDVKMQIELKKAQERGSIKEDAEIFTKYVWKKLRQEYIEFELLIDKELTNNSATPQVPDDETMKQSIENIKCKHSVKCDQIEEALKINSKKWKELKKRYILLKDFIQNVYSENISMDQGGDTQSQLSNEQVRQSMCQAVFEMFMDEELDYYRLIRKYCWSPYQKRMKKVSSPMELWTYLVRIANSKANITENYVESLVITTADKKFIKEITSIEFESLSNQKHELTDIFLKEYKRWRKEIFPKNIQEIVPRCDGSYMREVTKKFDSEYLRSKEIIEEEEFNGICKEIENKFPTGYYVSYEIETIQPDQLRITIYPTSIGERDNLLLSEDIPTPKFNKNSDDFGNSFQINLEAHEIRNISQFENKFFLALWNNKENQLEIYFDTASRLSLSLQSAPFKILYPEKSTLISVNEPKRLIGLYDISSGVLNIYAFDEKFVKLLPRIINVQLVQWYDNTVPKIQQFFFLKNTEDICFVEKNGRSRVYMIALNQFRPGLLLLPPDSFKVLSTPDGACIVAFTKDIVLEQENENKDANGSPEETYSSYEPLNRNDYNPENQVKTLKAHVFFCANFGSPANKVIPMPKYMQSVEHFQFSCIKKQQIHLTTIDVINGRFCSLITRVALEKKPYRFQQKSSKRLTEKELNNYVNVYQYTFEKYPTYSCIDIEQNKSPSLTMVLDLSTSNVNGYERKFRDYVNDMYEELKRTVERSAIKIGNFKMT</sequence>
<reference evidence="3" key="1">
    <citation type="submission" date="2021-06" db="EMBL/GenBank/DDBJ databases">
        <authorList>
            <person name="Kallberg Y."/>
            <person name="Tangrot J."/>
            <person name="Rosling A."/>
        </authorList>
    </citation>
    <scope>NUCLEOTIDE SEQUENCE</scope>
    <source>
        <strain evidence="3">CL551</strain>
    </source>
</reference>
<gene>
    <name evidence="3" type="ORF">AMORRO_LOCUS8234</name>
</gene>
<feature type="region of interest" description="Disordered" evidence="1">
    <location>
        <begin position="736"/>
        <end position="757"/>
    </location>
</feature>
<accession>A0A9N9CPQ2</accession>
<evidence type="ECO:0000313" key="3">
    <source>
        <dbReference type="EMBL" id="CAG8611384.1"/>
    </source>
</evidence>
<dbReference type="EMBL" id="CAJVPV010006859">
    <property type="protein sequence ID" value="CAG8611384.1"/>
    <property type="molecule type" value="Genomic_DNA"/>
</dbReference>
<proteinExistence type="predicted"/>
<feature type="signal peptide" evidence="2">
    <location>
        <begin position="1"/>
        <end position="19"/>
    </location>
</feature>
<feature type="chain" id="PRO_5040224793" evidence="2">
    <location>
        <begin position="20"/>
        <end position="926"/>
    </location>
</feature>
<dbReference type="Proteomes" id="UP000789342">
    <property type="component" value="Unassembled WGS sequence"/>
</dbReference>